<dbReference type="GO" id="GO:0006913">
    <property type="term" value="P:nucleocytoplasmic transport"/>
    <property type="evidence" value="ECO:0007669"/>
    <property type="project" value="TreeGrafter"/>
</dbReference>
<dbReference type="PANTHER" id="PTHR24113">
    <property type="entry name" value="RAN GTPASE-ACTIVATING PROTEIN 1"/>
    <property type="match status" value="1"/>
</dbReference>
<organism evidence="4 5">
    <name type="scientific">Aphanomyces euteiches</name>
    <dbReference type="NCBI Taxonomy" id="100861"/>
    <lineage>
        <taxon>Eukaryota</taxon>
        <taxon>Sar</taxon>
        <taxon>Stramenopiles</taxon>
        <taxon>Oomycota</taxon>
        <taxon>Saprolegniomycetes</taxon>
        <taxon>Saprolegniales</taxon>
        <taxon>Verrucalvaceae</taxon>
        <taxon>Aphanomyces</taxon>
    </lineage>
</organism>
<comment type="caution">
    <text evidence="4">The sequence shown here is derived from an EMBL/GenBank/DDBJ whole genome shotgun (WGS) entry which is preliminary data.</text>
</comment>
<dbReference type="PANTHER" id="PTHR24113:SF12">
    <property type="entry name" value="RAN GTPASE-ACTIVATING PROTEIN 1"/>
    <property type="match status" value="1"/>
</dbReference>
<evidence type="ECO:0008006" key="6">
    <source>
        <dbReference type="Google" id="ProtNLM"/>
    </source>
</evidence>
<evidence type="ECO:0000313" key="4">
    <source>
        <dbReference type="EMBL" id="KAF0741065.1"/>
    </source>
</evidence>
<dbReference type="InterPro" id="IPR032675">
    <property type="entry name" value="LRR_dom_sf"/>
</dbReference>
<dbReference type="Gene3D" id="3.80.10.10">
    <property type="entry name" value="Ribonuclease Inhibitor"/>
    <property type="match status" value="1"/>
</dbReference>
<evidence type="ECO:0000256" key="3">
    <source>
        <dbReference type="ARBA" id="ARBA00022737"/>
    </source>
</evidence>
<evidence type="ECO:0000256" key="1">
    <source>
        <dbReference type="ARBA" id="ARBA00022468"/>
    </source>
</evidence>
<keyword evidence="2" id="KW-0433">Leucine-rich repeat</keyword>
<keyword evidence="5" id="KW-1185">Reference proteome</keyword>
<keyword evidence="3" id="KW-0677">Repeat</keyword>
<dbReference type="Proteomes" id="UP000481153">
    <property type="component" value="Unassembled WGS sequence"/>
</dbReference>
<dbReference type="EMBL" id="VJMJ01000041">
    <property type="protein sequence ID" value="KAF0741065.1"/>
    <property type="molecule type" value="Genomic_DNA"/>
</dbReference>
<dbReference type="VEuPathDB" id="FungiDB:AeMF1_005641"/>
<evidence type="ECO:0000313" key="5">
    <source>
        <dbReference type="Proteomes" id="UP000481153"/>
    </source>
</evidence>
<sequence>MGSKQSHIHATSSQRSRRGCARLPSLPRELLEHIVLFVRDPTDFFHCLDALARHNLLGSMVRPLWKLAQTHDHKNLWPELHIYVLNPAEVATLYAASQCFSTLHFHVPDVTLVKSYIAKTSVSWHNGEILLDRQLEDGDDPIADLPIVHLDPKCAGRTVRNLERLCLNLPRLTHLRSLVLNGVPAHAIEPLVNFIRDSQLTSLKLVQIQGENPRWHLTSAIATKLTHWLTHAPVEIVALDNVSIPYVDAVIASFLKALFYSPTMKYISTNWMSMPAMELVIQDKPLKLTTVDLLHAGLGQESLRRLCFNIRDVTTLHLFGSDFTPPVVQALVSSLPYSQIRELSLGSVNLRDAGCLALAKILPRTQVRCLRLRRNYLTDVSAKRMANVVKNAPLLREICLSHNPIGRVGASALIHAIGHRAEPMTRINLGWSDKLTPWDQKILVQLTQRFENWQDCELDFQG</sequence>
<dbReference type="GO" id="GO:0048471">
    <property type="term" value="C:perinuclear region of cytoplasm"/>
    <property type="evidence" value="ECO:0007669"/>
    <property type="project" value="TreeGrafter"/>
</dbReference>
<protein>
    <recommendedName>
        <fullName evidence="6">F-box domain-containing protein</fullName>
    </recommendedName>
</protein>
<dbReference type="GO" id="GO:0005096">
    <property type="term" value="F:GTPase activator activity"/>
    <property type="evidence" value="ECO:0007669"/>
    <property type="project" value="UniProtKB-KW"/>
</dbReference>
<name>A0A6G0XLH3_9STRA</name>
<dbReference type="AlphaFoldDB" id="A0A6G0XLH3"/>
<keyword evidence="1" id="KW-0343">GTPase activation</keyword>
<reference evidence="4 5" key="1">
    <citation type="submission" date="2019-07" db="EMBL/GenBank/DDBJ databases">
        <title>Genomics analysis of Aphanomyces spp. identifies a new class of oomycete effector associated with host adaptation.</title>
        <authorList>
            <person name="Gaulin E."/>
        </authorList>
    </citation>
    <scope>NUCLEOTIDE SEQUENCE [LARGE SCALE GENOMIC DNA]</scope>
    <source>
        <strain evidence="4 5">ATCC 201684</strain>
    </source>
</reference>
<dbReference type="SMART" id="SM00368">
    <property type="entry name" value="LRR_RI"/>
    <property type="match status" value="2"/>
</dbReference>
<dbReference type="GO" id="GO:0005829">
    <property type="term" value="C:cytosol"/>
    <property type="evidence" value="ECO:0007669"/>
    <property type="project" value="TreeGrafter"/>
</dbReference>
<accession>A0A6G0XLH3</accession>
<evidence type="ECO:0000256" key="2">
    <source>
        <dbReference type="ARBA" id="ARBA00022614"/>
    </source>
</evidence>
<dbReference type="SUPFAM" id="SSF52047">
    <property type="entry name" value="RNI-like"/>
    <property type="match status" value="1"/>
</dbReference>
<dbReference type="GO" id="GO:0031267">
    <property type="term" value="F:small GTPase binding"/>
    <property type="evidence" value="ECO:0007669"/>
    <property type="project" value="TreeGrafter"/>
</dbReference>
<dbReference type="InterPro" id="IPR027038">
    <property type="entry name" value="RanGap"/>
</dbReference>
<proteinExistence type="predicted"/>
<gene>
    <name evidence="4" type="ORF">Ae201684_003637</name>
</gene>
<dbReference type="GO" id="GO:0005634">
    <property type="term" value="C:nucleus"/>
    <property type="evidence" value="ECO:0007669"/>
    <property type="project" value="TreeGrafter"/>
</dbReference>